<name>A0A4R7BF42_9NEIS</name>
<dbReference type="SUPFAM" id="SSF55729">
    <property type="entry name" value="Acyl-CoA N-acyltransferases (Nat)"/>
    <property type="match status" value="1"/>
</dbReference>
<dbReference type="GO" id="GO:0008999">
    <property type="term" value="F:protein-N-terminal-alanine acetyltransferase activity"/>
    <property type="evidence" value="ECO:0007669"/>
    <property type="project" value="TreeGrafter"/>
</dbReference>
<evidence type="ECO:0000259" key="1">
    <source>
        <dbReference type="PROSITE" id="PS51186"/>
    </source>
</evidence>
<dbReference type="PANTHER" id="PTHR43792:SF9">
    <property type="entry name" value="RIBOSOMAL-PROTEIN-ALANINE ACETYLTRANSFERASE"/>
    <property type="match status" value="1"/>
</dbReference>
<sequence>MRNASLSCMILPPTLETDRLRLDPLDEHHLEAIFRIYSNPEVVRLFGQDCMTDLEQARYWLQVQEQMRQLDLGATWVLRLKDSGEAVGSFSFDGINRQWHNVGVSYALRPEFWRRGLMSEALAALIALAWSGTFAGPMHRIQALVFKDNAASIAMLCKAGFVCEGERLGLVFWQQCYWDLASFCLINPLEASAADKH</sequence>
<protein>
    <submittedName>
        <fullName evidence="2">Ribosomal-protein-alanine N-acetyltransferase</fullName>
    </submittedName>
</protein>
<keyword evidence="2" id="KW-0808">Transferase</keyword>
<proteinExistence type="predicted"/>
<evidence type="ECO:0000313" key="2">
    <source>
        <dbReference type="EMBL" id="TDR82892.1"/>
    </source>
</evidence>
<organism evidence="2 3">
    <name type="scientific">Paludibacterium purpuratum</name>
    <dbReference type="NCBI Taxonomy" id="1144873"/>
    <lineage>
        <taxon>Bacteria</taxon>
        <taxon>Pseudomonadati</taxon>
        <taxon>Pseudomonadota</taxon>
        <taxon>Betaproteobacteria</taxon>
        <taxon>Neisseriales</taxon>
        <taxon>Chromobacteriaceae</taxon>
        <taxon>Paludibacterium</taxon>
    </lineage>
</organism>
<dbReference type="InterPro" id="IPR000182">
    <property type="entry name" value="GNAT_dom"/>
</dbReference>
<dbReference type="EMBL" id="SNZP01000001">
    <property type="protein sequence ID" value="TDR82892.1"/>
    <property type="molecule type" value="Genomic_DNA"/>
</dbReference>
<dbReference type="PANTHER" id="PTHR43792">
    <property type="entry name" value="GNAT FAMILY, PUTATIVE (AFU_ORTHOLOGUE AFUA_3G00765)-RELATED-RELATED"/>
    <property type="match status" value="1"/>
</dbReference>
<evidence type="ECO:0000313" key="3">
    <source>
        <dbReference type="Proteomes" id="UP000295611"/>
    </source>
</evidence>
<dbReference type="Proteomes" id="UP000295611">
    <property type="component" value="Unassembled WGS sequence"/>
</dbReference>
<reference evidence="2 3" key="1">
    <citation type="submission" date="2019-03" db="EMBL/GenBank/DDBJ databases">
        <title>Genomic Encyclopedia of Type Strains, Phase III (KMG-III): the genomes of soil and plant-associated and newly described type strains.</title>
        <authorList>
            <person name="Whitman W."/>
        </authorList>
    </citation>
    <scope>NUCLEOTIDE SEQUENCE [LARGE SCALE GENOMIC DNA]</scope>
    <source>
        <strain evidence="2 3">CECT 8976</strain>
    </source>
</reference>
<dbReference type="InterPro" id="IPR051531">
    <property type="entry name" value="N-acetyltransferase"/>
</dbReference>
<dbReference type="GO" id="GO:0005737">
    <property type="term" value="C:cytoplasm"/>
    <property type="evidence" value="ECO:0007669"/>
    <property type="project" value="TreeGrafter"/>
</dbReference>
<keyword evidence="3" id="KW-1185">Reference proteome</keyword>
<dbReference type="AlphaFoldDB" id="A0A4R7BF42"/>
<accession>A0A4R7BF42</accession>
<dbReference type="InterPro" id="IPR016181">
    <property type="entry name" value="Acyl_CoA_acyltransferase"/>
</dbReference>
<dbReference type="Pfam" id="PF13302">
    <property type="entry name" value="Acetyltransf_3"/>
    <property type="match status" value="1"/>
</dbReference>
<gene>
    <name evidence="2" type="ORF">DFP86_101282</name>
</gene>
<feature type="domain" description="N-acetyltransferase" evidence="1">
    <location>
        <begin position="20"/>
        <end position="190"/>
    </location>
</feature>
<comment type="caution">
    <text evidence="2">The sequence shown here is derived from an EMBL/GenBank/DDBJ whole genome shotgun (WGS) entry which is preliminary data.</text>
</comment>
<dbReference type="PROSITE" id="PS51186">
    <property type="entry name" value="GNAT"/>
    <property type="match status" value="1"/>
</dbReference>
<dbReference type="Gene3D" id="3.40.630.30">
    <property type="match status" value="1"/>
</dbReference>